<dbReference type="EMBL" id="CM023487">
    <property type="protein sequence ID" value="KAH6926473.1"/>
    <property type="molecule type" value="Genomic_DNA"/>
</dbReference>
<keyword evidence="2" id="KW-1185">Reference proteome</keyword>
<evidence type="ECO:0000313" key="1">
    <source>
        <dbReference type="EMBL" id="KAH6926473.1"/>
    </source>
</evidence>
<accession>A0ACB7RV16</accession>
<gene>
    <name evidence="1" type="ORF">HPB50_018733</name>
</gene>
<reference evidence="1" key="1">
    <citation type="submission" date="2020-05" db="EMBL/GenBank/DDBJ databases">
        <title>Large-scale comparative analyses of tick genomes elucidate their genetic diversity and vector capacities.</title>
        <authorList>
            <person name="Jia N."/>
            <person name="Wang J."/>
            <person name="Shi W."/>
            <person name="Du L."/>
            <person name="Sun Y."/>
            <person name="Zhan W."/>
            <person name="Jiang J."/>
            <person name="Wang Q."/>
            <person name="Zhang B."/>
            <person name="Ji P."/>
            <person name="Sakyi L.B."/>
            <person name="Cui X."/>
            <person name="Yuan T."/>
            <person name="Jiang B."/>
            <person name="Yang W."/>
            <person name="Lam T.T.-Y."/>
            <person name="Chang Q."/>
            <person name="Ding S."/>
            <person name="Wang X."/>
            <person name="Zhu J."/>
            <person name="Ruan X."/>
            <person name="Zhao L."/>
            <person name="Wei J."/>
            <person name="Que T."/>
            <person name="Du C."/>
            <person name="Cheng J."/>
            <person name="Dai P."/>
            <person name="Han X."/>
            <person name="Huang E."/>
            <person name="Gao Y."/>
            <person name="Liu J."/>
            <person name="Shao H."/>
            <person name="Ye R."/>
            <person name="Li L."/>
            <person name="Wei W."/>
            <person name="Wang X."/>
            <person name="Wang C."/>
            <person name="Yang T."/>
            <person name="Huo Q."/>
            <person name="Li W."/>
            <person name="Guo W."/>
            <person name="Chen H."/>
            <person name="Zhou L."/>
            <person name="Ni X."/>
            <person name="Tian J."/>
            <person name="Zhou Y."/>
            <person name="Sheng Y."/>
            <person name="Liu T."/>
            <person name="Pan Y."/>
            <person name="Xia L."/>
            <person name="Li J."/>
            <person name="Zhao F."/>
            <person name="Cao W."/>
        </authorList>
    </citation>
    <scope>NUCLEOTIDE SEQUENCE</scope>
    <source>
        <strain evidence="1">Hyas-2018</strain>
    </source>
</reference>
<sequence length="526" mass="57390">MGSNSATETQRQLAGFGGPLDWRPLVFVESVPYVYCCTLCGVLAAFPKRLSPCCHVFCPLCFEKFVDEKRLCPLDQTPVTDRMIETLDSGHTGVNQLRARCPNATNGCTFVAQLSELKGHLVDHCEQNSVQCPRCGLDIAHRAALTHYLKDCPGVRKHITANEDARATTDASYDCLRIRKALSANSVVGSTATKYRNNEPRKSSSDDTATRKPPNTIPSGNPSQENREQPKRSFSSGFSVPSSMHLSTTSSSDSAEGSDKQDPRRETNEAATSKIVVEITAGHKTLSAAQLLEKVESMMERAAKNAAQAATSAETAVPQDTSARETQQPSRPQDYCKGSTSTGLVASPSAKLLQHSRKVTMRDAYDKRGTDNGVNAATSSTGFTFCYITGLVGSDTHLVCGQELYLRSNSSSFAGCVLRVHARLRRDDNGIVFICFKLCICGGAWRRVAELVLSERISLVLVHPWDQTQNEPLPLCLKSEAMPRGKDKNPLERWDFWEPTAELKLRELATCGFVSSGALCVAIAIE</sequence>
<comment type="caution">
    <text evidence="1">The sequence shown here is derived from an EMBL/GenBank/DDBJ whole genome shotgun (WGS) entry which is preliminary data.</text>
</comment>
<evidence type="ECO:0000313" key="2">
    <source>
        <dbReference type="Proteomes" id="UP000821845"/>
    </source>
</evidence>
<dbReference type="Proteomes" id="UP000821845">
    <property type="component" value="Chromosome 7"/>
</dbReference>
<organism evidence="1 2">
    <name type="scientific">Hyalomma asiaticum</name>
    <name type="common">Tick</name>
    <dbReference type="NCBI Taxonomy" id="266040"/>
    <lineage>
        <taxon>Eukaryota</taxon>
        <taxon>Metazoa</taxon>
        <taxon>Ecdysozoa</taxon>
        <taxon>Arthropoda</taxon>
        <taxon>Chelicerata</taxon>
        <taxon>Arachnida</taxon>
        <taxon>Acari</taxon>
        <taxon>Parasitiformes</taxon>
        <taxon>Ixodida</taxon>
        <taxon>Ixodoidea</taxon>
        <taxon>Ixodidae</taxon>
        <taxon>Hyalomminae</taxon>
        <taxon>Hyalomma</taxon>
    </lineage>
</organism>
<proteinExistence type="predicted"/>
<protein>
    <submittedName>
        <fullName evidence="1">Uncharacterized protein</fullName>
    </submittedName>
</protein>
<name>A0ACB7RV16_HYAAI</name>